<proteinExistence type="predicted"/>
<dbReference type="AlphaFoldDB" id="Q024R3"/>
<sequence>MSEATLIASTAKLTRLQLADVPTPLGTATHRPVPHVEVVEALVETLSFRHIGVVTEEYAVSKDGMKMFGVLDLDTGMPGCRFSIGIRNSHDRSMRLAAVVGVRVLVCENMAFSGDFQPVLAKHSKNFSLQNALSIGVDQMQRNFDGMRKQVDAWRESQLSDTVAKMIIYRAFIESDLEVPKHLARPVHDLYFSPKHEEFQPRTMWSLSNAFTSAFKQLEPIPQFRATAKLAGFLDRS</sequence>
<dbReference type="KEGG" id="sus:Acid_2524"/>
<organism evidence="1">
    <name type="scientific">Solibacter usitatus (strain Ellin6076)</name>
    <dbReference type="NCBI Taxonomy" id="234267"/>
    <lineage>
        <taxon>Bacteria</taxon>
        <taxon>Pseudomonadati</taxon>
        <taxon>Acidobacteriota</taxon>
        <taxon>Terriglobia</taxon>
        <taxon>Bryobacterales</taxon>
        <taxon>Solibacteraceae</taxon>
        <taxon>Candidatus Solibacter</taxon>
    </lineage>
</organism>
<gene>
    <name evidence="1" type="ordered locus">Acid_2524</name>
</gene>
<dbReference type="eggNOG" id="ENOG5032W1M">
    <property type="taxonomic scope" value="Bacteria"/>
</dbReference>
<accession>Q024R3</accession>
<reference evidence="1" key="1">
    <citation type="submission" date="2006-10" db="EMBL/GenBank/DDBJ databases">
        <title>Complete sequence of Solibacter usitatus Ellin6076.</title>
        <authorList>
            <consortium name="US DOE Joint Genome Institute"/>
            <person name="Copeland A."/>
            <person name="Lucas S."/>
            <person name="Lapidus A."/>
            <person name="Barry K."/>
            <person name="Detter J.C."/>
            <person name="Glavina del Rio T."/>
            <person name="Hammon N."/>
            <person name="Israni S."/>
            <person name="Dalin E."/>
            <person name="Tice H."/>
            <person name="Pitluck S."/>
            <person name="Thompson L.S."/>
            <person name="Brettin T."/>
            <person name="Bruce D."/>
            <person name="Han C."/>
            <person name="Tapia R."/>
            <person name="Gilna P."/>
            <person name="Schmutz J."/>
            <person name="Larimer F."/>
            <person name="Land M."/>
            <person name="Hauser L."/>
            <person name="Kyrpides N."/>
            <person name="Mikhailova N."/>
            <person name="Janssen P.H."/>
            <person name="Kuske C.R."/>
            <person name="Richardson P."/>
        </authorList>
    </citation>
    <scope>NUCLEOTIDE SEQUENCE</scope>
    <source>
        <strain evidence="1">Ellin6076</strain>
    </source>
</reference>
<dbReference type="HOGENOM" id="CLU_1132712_0_0_0"/>
<dbReference type="OrthoDB" id="185335at2"/>
<dbReference type="InParanoid" id="Q024R3"/>
<evidence type="ECO:0000313" key="1">
    <source>
        <dbReference type="EMBL" id="ABJ83513.1"/>
    </source>
</evidence>
<dbReference type="Pfam" id="PF06067">
    <property type="entry name" value="DUF932"/>
    <property type="match status" value="1"/>
</dbReference>
<evidence type="ECO:0008006" key="2">
    <source>
        <dbReference type="Google" id="ProtNLM"/>
    </source>
</evidence>
<dbReference type="InterPro" id="IPR026325">
    <property type="entry name" value="DUF932"/>
</dbReference>
<name>Q024R3_SOLUE</name>
<protein>
    <recommendedName>
        <fullName evidence="2">DUF932 domain-containing protein</fullName>
    </recommendedName>
</protein>
<dbReference type="EMBL" id="CP000473">
    <property type="protein sequence ID" value="ABJ83513.1"/>
    <property type="molecule type" value="Genomic_DNA"/>
</dbReference>